<name>A0ABY6HSN5_9ARCH</name>
<protein>
    <submittedName>
        <fullName evidence="2">Uncharacterized protein</fullName>
    </submittedName>
</protein>
<organism evidence="2 3">
    <name type="scientific">Candidatus Lokiarchaeum ossiferum</name>
    <dbReference type="NCBI Taxonomy" id="2951803"/>
    <lineage>
        <taxon>Archaea</taxon>
        <taxon>Promethearchaeati</taxon>
        <taxon>Promethearchaeota</taxon>
        <taxon>Promethearchaeia</taxon>
        <taxon>Promethearchaeales</taxon>
        <taxon>Promethearchaeaceae</taxon>
        <taxon>Candidatus Lokiarchaeum</taxon>
    </lineage>
</organism>
<keyword evidence="1" id="KW-0812">Transmembrane</keyword>
<keyword evidence="1" id="KW-0472">Membrane</keyword>
<evidence type="ECO:0000256" key="1">
    <source>
        <dbReference type="SAM" id="Phobius"/>
    </source>
</evidence>
<keyword evidence="1" id="KW-1133">Transmembrane helix</keyword>
<reference evidence="2" key="1">
    <citation type="submission" date="2022-09" db="EMBL/GenBank/DDBJ databases">
        <title>Actin cytoskeleton and complex cell architecture in an #Asgard archaeon.</title>
        <authorList>
            <person name="Ponce Toledo R.I."/>
            <person name="Schleper C."/>
            <person name="Rodrigues Oliveira T."/>
            <person name="Wollweber F."/>
            <person name="Xu J."/>
            <person name="Rittmann S."/>
            <person name="Klingl A."/>
            <person name="Pilhofer M."/>
        </authorList>
    </citation>
    <scope>NUCLEOTIDE SEQUENCE</scope>
    <source>
        <strain evidence="2">B-35</strain>
    </source>
</reference>
<evidence type="ECO:0000313" key="2">
    <source>
        <dbReference type="EMBL" id="UYP45867.1"/>
    </source>
</evidence>
<sequence>MSDVLVQGPKDYSFPIIRADTEEDDEFPNPPDRPIEPIHALQLFFLPFLLGYLLLSLFAAIMFQSYILLGISGFSIIVLIVGRMLEKICLNNFIKRRTIAIRVLGVEIVLFFIWQSTCVYLYY</sequence>
<dbReference type="EMBL" id="CP104013">
    <property type="protein sequence ID" value="UYP45867.1"/>
    <property type="molecule type" value="Genomic_DNA"/>
</dbReference>
<evidence type="ECO:0000313" key="3">
    <source>
        <dbReference type="Proteomes" id="UP001208689"/>
    </source>
</evidence>
<gene>
    <name evidence="2" type="ORF">NEF87_002152</name>
</gene>
<accession>A0ABY6HSN5</accession>
<proteinExistence type="predicted"/>
<feature type="transmembrane region" description="Helical" evidence="1">
    <location>
        <begin position="67"/>
        <end position="86"/>
    </location>
</feature>
<dbReference type="Proteomes" id="UP001208689">
    <property type="component" value="Chromosome"/>
</dbReference>
<feature type="transmembrane region" description="Helical" evidence="1">
    <location>
        <begin position="98"/>
        <end position="122"/>
    </location>
</feature>
<keyword evidence="3" id="KW-1185">Reference proteome</keyword>
<feature type="transmembrane region" description="Helical" evidence="1">
    <location>
        <begin position="43"/>
        <end position="61"/>
    </location>
</feature>